<dbReference type="PROSITE" id="PS00165">
    <property type="entry name" value="DEHYDRATASE_SER_THR"/>
    <property type="match status" value="1"/>
</dbReference>
<dbReference type="SUPFAM" id="SSF53686">
    <property type="entry name" value="Tryptophan synthase beta subunit-like PLP-dependent enzymes"/>
    <property type="match status" value="1"/>
</dbReference>
<dbReference type="PANTHER" id="PTHR48078:SF11">
    <property type="entry name" value="THREONINE DEHYDRATASE, MITOCHONDRIAL"/>
    <property type="match status" value="1"/>
</dbReference>
<dbReference type="UniPathway" id="UPA00047">
    <property type="reaction ID" value="UER00054"/>
</dbReference>
<dbReference type="FunFam" id="3.40.50.1100:FF:000005">
    <property type="entry name" value="Threonine dehydratase catabolic"/>
    <property type="match status" value="1"/>
</dbReference>
<dbReference type="CDD" id="cd04907">
    <property type="entry name" value="ACT_ThrD-I_2"/>
    <property type="match status" value="1"/>
</dbReference>
<dbReference type="GO" id="GO:0006565">
    <property type="term" value="P:L-serine catabolic process"/>
    <property type="evidence" value="ECO:0007669"/>
    <property type="project" value="TreeGrafter"/>
</dbReference>
<comment type="catalytic activity">
    <reaction evidence="1 12">
        <text>L-threonine = 2-oxobutanoate + NH4(+)</text>
        <dbReference type="Rhea" id="RHEA:22108"/>
        <dbReference type="ChEBI" id="CHEBI:16763"/>
        <dbReference type="ChEBI" id="CHEBI:28938"/>
        <dbReference type="ChEBI" id="CHEBI:57926"/>
        <dbReference type="EC" id="4.3.1.19"/>
    </reaction>
</comment>
<dbReference type="GO" id="GO:0006567">
    <property type="term" value="P:L-threonine catabolic process"/>
    <property type="evidence" value="ECO:0007669"/>
    <property type="project" value="TreeGrafter"/>
</dbReference>
<comment type="cofactor">
    <cofactor evidence="2 12">
        <name>pyridoxal 5'-phosphate</name>
        <dbReference type="ChEBI" id="CHEBI:597326"/>
    </cofactor>
</comment>
<evidence type="ECO:0000256" key="8">
    <source>
        <dbReference type="ARBA" id="ARBA00022898"/>
    </source>
</evidence>
<dbReference type="PROSITE" id="PS51672">
    <property type="entry name" value="ACT_LIKE"/>
    <property type="match status" value="1"/>
</dbReference>
<comment type="similarity">
    <text evidence="4 12">Belongs to the serine/threonine dehydratase family.</text>
</comment>
<dbReference type="Proteomes" id="UP000023541">
    <property type="component" value="Unassembled WGS sequence"/>
</dbReference>
<dbReference type="Pfam" id="PF00585">
    <property type="entry name" value="Thr_dehydrat_C"/>
    <property type="match status" value="1"/>
</dbReference>
<evidence type="ECO:0000256" key="2">
    <source>
        <dbReference type="ARBA" id="ARBA00001933"/>
    </source>
</evidence>
<evidence type="ECO:0000256" key="3">
    <source>
        <dbReference type="ARBA" id="ARBA00004810"/>
    </source>
</evidence>
<dbReference type="Gene3D" id="3.40.50.1100">
    <property type="match status" value="2"/>
</dbReference>
<dbReference type="InterPro" id="IPR001926">
    <property type="entry name" value="TrpB-like_PALP"/>
</dbReference>
<evidence type="ECO:0000256" key="9">
    <source>
        <dbReference type="ARBA" id="ARBA00023239"/>
    </source>
</evidence>
<dbReference type="eggNOG" id="COG1171">
    <property type="taxonomic scope" value="Bacteria"/>
</dbReference>
<evidence type="ECO:0000256" key="1">
    <source>
        <dbReference type="ARBA" id="ARBA00001274"/>
    </source>
</evidence>
<evidence type="ECO:0000313" key="15">
    <source>
        <dbReference type="Proteomes" id="UP000023541"/>
    </source>
</evidence>
<keyword evidence="10 12" id="KW-0100">Branched-chain amino acid biosynthesis</keyword>
<reference evidence="14 15" key="1">
    <citation type="submission" date="2014-04" db="EMBL/GenBank/DDBJ databases">
        <title>Aquimarina sp. 22II-S11-z7 Genome Sequencing.</title>
        <authorList>
            <person name="Lai Q."/>
        </authorList>
    </citation>
    <scope>NUCLEOTIDE SEQUENCE [LARGE SCALE GENOMIC DNA]</scope>
    <source>
        <strain evidence="14 15">22II-S11-z7</strain>
    </source>
</reference>
<evidence type="ECO:0000256" key="12">
    <source>
        <dbReference type="RuleBase" id="RU362012"/>
    </source>
</evidence>
<evidence type="ECO:0000259" key="13">
    <source>
        <dbReference type="PROSITE" id="PS51672"/>
    </source>
</evidence>
<gene>
    <name evidence="12" type="primary">ilvA</name>
    <name evidence="14" type="ORF">ATO12_25000</name>
</gene>
<dbReference type="InterPro" id="IPR050147">
    <property type="entry name" value="Ser/Thr_Dehydratase"/>
</dbReference>
<dbReference type="Pfam" id="PF00291">
    <property type="entry name" value="PALP"/>
    <property type="match status" value="1"/>
</dbReference>
<proteinExistence type="inferred from homology"/>
<evidence type="ECO:0000256" key="11">
    <source>
        <dbReference type="ARBA" id="ARBA00025527"/>
    </source>
</evidence>
<dbReference type="NCBIfam" id="NF006390">
    <property type="entry name" value="PRK08639.1"/>
    <property type="match status" value="1"/>
</dbReference>
<dbReference type="EC" id="4.3.1.19" evidence="12"/>
<dbReference type="InterPro" id="IPR001721">
    <property type="entry name" value="TD_ACT-like"/>
</dbReference>
<dbReference type="PANTHER" id="PTHR48078">
    <property type="entry name" value="THREONINE DEHYDRATASE, MITOCHONDRIAL-RELATED"/>
    <property type="match status" value="1"/>
</dbReference>
<comment type="subunit">
    <text evidence="5 12">Homotetramer.</text>
</comment>
<dbReference type="Gene3D" id="3.40.1020.10">
    <property type="entry name" value="Biosynthetic Threonine Deaminase, Domain 3"/>
    <property type="match status" value="1"/>
</dbReference>
<sequence length="422" mass="46475">MSTITTTTYFPELDDIQKAASTIKEVAMVTPLMNSIRYSRRYDANILLKREDLQRVRSYKIRGAFNKISSLTKEELEKGVVCASAGNHAQGVAFACHHLGIEGTVYMPSVTPKQKVAQTQMFGGDHVKIVLEGDTFDDSYKAAMETCTSEGKTFVHPFEDPKTIEGQGTIGLEIFKQTDVPIDYIFVAIGGGGLASGLCGAMKALSPKTKIIGVEPAGAPSMLSSIQNNKNTEIFNIDKFIDGAAVQKVGDLNFDICKEYLSDMYTVPEGLVCQTILDLYNRDAIVVEPAGALTLAALEFYKDKIKGKNVVCIVSGSNNDITRTAEIKERALLYADLKHYFIVRFPQRAGALKQFVGEVLGPNDDITHFEYSKKSSRENGPAVVGIELKDKNDLEPLVSRMKALNFFGDYLNDKPDLFQFLI</sequence>
<dbReference type="NCBIfam" id="TIGR02079">
    <property type="entry name" value="THD1"/>
    <property type="match status" value="1"/>
</dbReference>
<dbReference type="OrthoDB" id="9811476at2"/>
<dbReference type="InterPro" id="IPR011820">
    <property type="entry name" value="IlvA"/>
</dbReference>
<dbReference type="GO" id="GO:0009097">
    <property type="term" value="P:isoleucine biosynthetic process"/>
    <property type="evidence" value="ECO:0007669"/>
    <property type="project" value="UniProtKB-UniRule"/>
</dbReference>
<dbReference type="CDD" id="cd01562">
    <property type="entry name" value="Thr-dehyd"/>
    <property type="match status" value="1"/>
</dbReference>
<protein>
    <recommendedName>
        <fullName evidence="12">L-threonine dehydratase</fullName>
        <ecNumber evidence="12">4.3.1.19</ecNumber>
    </recommendedName>
    <alternativeName>
        <fullName evidence="12">Threonine deaminase</fullName>
    </alternativeName>
</protein>
<dbReference type="AlphaFoldDB" id="A0A023BQJ2"/>
<evidence type="ECO:0000256" key="7">
    <source>
        <dbReference type="ARBA" id="ARBA00022624"/>
    </source>
</evidence>
<accession>A0A023BQJ2</accession>
<comment type="function">
    <text evidence="11 12">Catalyzes the anaerobic formation of alpha-ketobutyrate and ammonia from threonine in a two-step reaction. The first step involved a dehydration of threonine and a production of enamine intermediates (aminocrotonate), which tautomerizes to its imine form (iminobutyrate). Both intermediates are unstable and short-lived. The second step is the nonenzymatic hydrolysis of the enamine/imine intermediates to form 2-ketobutyrate and free ammonia. In the low water environment of the cell, the second step is accelerated by RidA.</text>
</comment>
<dbReference type="GO" id="GO:0003941">
    <property type="term" value="F:L-serine ammonia-lyase activity"/>
    <property type="evidence" value="ECO:0007669"/>
    <property type="project" value="TreeGrafter"/>
</dbReference>
<keyword evidence="15" id="KW-1185">Reference proteome</keyword>
<comment type="caution">
    <text evidence="14">The sequence shown here is derived from an EMBL/GenBank/DDBJ whole genome shotgun (WGS) entry which is preliminary data.</text>
</comment>
<evidence type="ECO:0000313" key="14">
    <source>
        <dbReference type="EMBL" id="EZH72194.1"/>
    </source>
</evidence>
<keyword evidence="7 12" id="KW-0412">Isoleucine biosynthesis</keyword>
<evidence type="ECO:0000256" key="10">
    <source>
        <dbReference type="ARBA" id="ARBA00023304"/>
    </source>
</evidence>
<dbReference type="EMBL" id="AQRA01000009">
    <property type="protein sequence ID" value="EZH72194.1"/>
    <property type="molecule type" value="Genomic_DNA"/>
</dbReference>
<comment type="pathway">
    <text evidence="3 12">Amino-acid biosynthesis; L-isoleucine biosynthesis; 2-oxobutanoate from L-threonine: step 1/1.</text>
</comment>
<keyword evidence="8 12" id="KW-0663">Pyridoxal phosphate</keyword>
<dbReference type="InterPro" id="IPR036052">
    <property type="entry name" value="TrpB-like_PALP_sf"/>
</dbReference>
<keyword evidence="6 12" id="KW-0028">Amino-acid biosynthesis</keyword>
<dbReference type="RefSeq" id="WP_034245795.1">
    <property type="nucleotide sequence ID" value="NZ_AQRA01000009.1"/>
</dbReference>
<evidence type="ECO:0000256" key="5">
    <source>
        <dbReference type="ARBA" id="ARBA00011881"/>
    </source>
</evidence>
<dbReference type="InterPro" id="IPR000634">
    <property type="entry name" value="Ser/Thr_deHydtase_PyrdxlP-BS"/>
</dbReference>
<evidence type="ECO:0000256" key="6">
    <source>
        <dbReference type="ARBA" id="ARBA00022605"/>
    </source>
</evidence>
<dbReference type="InterPro" id="IPR038110">
    <property type="entry name" value="TD_ACT-like_sf"/>
</dbReference>
<organism evidence="14 15">
    <name type="scientific">Aquimarina atlantica</name>
    <dbReference type="NCBI Taxonomy" id="1317122"/>
    <lineage>
        <taxon>Bacteria</taxon>
        <taxon>Pseudomonadati</taxon>
        <taxon>Bacteroidota</taxon>
        <taxon>Flavobacteriia</taxon>
        <taxon>Flavobacteriales</taxon>
        <taxon>Flavobacteriaceae</taxon>
        <taxon>Aquimarina</taxon>
    </lineage>
</organism>
<dbReference type="STRING" id="1317122.ATO12_25000"/>
<dbReference type="GO" id="GO:0004794">
    <property type="term" value="F:threonine deaminase activity"/>
    <property type="evidence" value="ECO:0007669"/>
    <property type="project" value="UniProtKB-UniRule"/>
</dbReference>
<feature type="domain" description="ACT-like" evidence="13">
    <location>
        <begin position="339"/>
        <end position="413"/>
    </location>
</feature>
<keyword evidence="9 12" id="KW-0456">Lyase</keyword>
<name>A0A023BQJ2_9FLAO</name>
<evidence type="ECO:0000256" key="4">
    <source>
        <dbReference type="ARBA" id="ARBA00010869"/>
    </source>
</evidence>
<dbReference type="GO" id="GO:0030170">
    <property type="term" value="F:pyridoxal phosphate binding"/>
    <property type="evidence" value="ECO:0007669"/>
    <property type="project" value="InterPro"/>
</dbReference>